<sequence length="233" mass="25462">MASDHVKLANLASRSNRDLELLLAERDISHDGLSGNQMRAAICLVDYGVPPAEATAGEFFEIVTAWTDTKFTVAMIQALLEAEKLKPRYTKKFPIIGQLITVYYSVVFLARALTRQAYVEIGRDPKEKKRKRTEAEVSQRADGSDRANTRTGPASSEEGLGPARRSGDASLHQLLGGGQYLSERRARDYCSLQGRPSEVRGGIPEAGGGDEGRASARSPRARDETQRADKADP</sequence>
<dbReference type="AlphaFoldDB" id="A0A3D8SM74"/>
<organism evidence="2 3">
    <name type="scientific">Coleophoma crateriformis</name>
    <dbReference type="NCBI Taxonomy" id="565419"/>
    <lineage>
        <taxon>Eukaryota</taxon>
        <taxon>Fungi</taxon>
        <taxon>Dikarya</taxon>
        <taxon>Ascomycota</taxon>
        <taxon>Pezizomycotina</taxon>
        <taxon>Leotiomycetes</taxon>
        <taxon>Helotiales</taxon>
        <taxon>Dermateaceae</taxon>
        <taxon>Coleophoma</taxon>
    </lineage>
</organism>
<dbReference type="EMBL" id="PDLN01000004">
    <property type="protein sequence ID" value="RDW87410.1"/>
    <property type="molecule type" value="Genomic_DNA"/>
</dbReference>
<name>A0A3D8SM74_9HELO</name>
<comment type="caution">
    <text evidence="2">The sequence shown here is derived from an EMBL/GenBank/DDBJ whole genome shotgun (WGS) entry which is preliminary data.</text>
</comment>
<proteinExistence type="predicted"/>
<gene>
    <name evidence="2" type="ORF">BP5796_03104</name>
</gene>
<feature type="compositionally biased region" description="Basic and acidic residues" evidence="1">
    <location>
        <begin position="124"/>
        <end position="148"/>
    </location>
</feature>
<feature type="region of interest" description="Disordered" evidence="1">
    <location>
        <begin position="187"/>
        <end position="233"/>
    </location>
</feature>
<feature type="compositionally biased region" description="Basic and acidic residues" evidence="1">
    <location>
        <begin position="210"/>
        <end position="233"/>
    </location>
</feature>
<evidence type="ECO:0000313" key="2">
    <source>
        <dbReference type="EMBL" id="RDW87410.1"/>
    </source>
</evidence>
<evidence type="ECO:0000256" key="1">
    <source>
        <dbReference type="SAM" id="MobiDB-lite"/>
    </source>
</evidence>
<dbReference type="Proteomes" id="UP000256328">
    <property type="component" value="Unassembled WGS sequence"/>
</dbReference>
<evidence type="ECO:0000313" key="3">
    <source>
        <dbReference type="Proteomes" id="UP000256328"/>
    </source>
</evidence>
<reference evidence="2 3" key="1">
    <citation type="journal article" date="2018" name="IMA Fungus">
        <title>IMA Genome-F 9: Draft genome sequence of Annulohypoxylon stygium, Aspergillus mulundensis, Berkeleyomyces basicola (syn. Thielaviopsis basicola), Ceratocystis smalleyi, two Cercospora beticola strains, Coleophoma cylindrospora, Fusarium fracticaudum, Phialophora cf. hyalina, and Morchella septimelata.</title>
        <authorList>
            <person name="Wingfield B.D."/>
            <person name="Bills G.F."/>
            <person name="Dong Y."/>
            <person name="Huang W."/>
            <person name="Nel W.J."/>
            <person name="Swalarsk-Parry B.S."/>
            <person name="Vaghefi N."/>
            <person name="Wilken P.M."/>
            <person name="An Z."/>
            <person name="de Beer Z.W."/>
            <person name="De Vos L."/>
            <person name="Chen L."/>
            <person name="Duong T.A."/>
            <person name="Gao Y."/>
            <person name="Hammerbacher A."/>
            <person name="Kikkert J.R."/>
            <person name="Li Y."/>
            <person name="Li H."/>
            <person name="Li K."/>
            <person name="Li Q."/>
            <person name="Liu X."/>
            <person name="Ma X."/>
            <person name="Naidoo K."/>
            <person name="Pethybridge S.J."/>
            <person name="Sun J."/>
            <person name="Steenkamp E.T."/>
            <person name="van der Nest M.A."/>
            <person name="van Wyk S."/>
            <person name="Wingfield M.J."/>
            <person name="Xiong C."/>
            <person name="Yue Q."/>
            <person name="Zhang X."/>
        </authorList>
    </citation>
    <scope>NUCLEOTIDE SEQUENCE [LARGE SCALE GENOMIC DNA]</scope>
    <source>
        <strain evidence="2 3">BP5796</strain>
    </source>
</reference>
<feature type="region of interest" description="Disordered" evidence="1">
    <location>
        <begin position="124"/>
        <end position="170"/>
    </location>
</feature>
<protein>
    <submittedName>
        <fullName evidence="2">Uncharacterized protein</fullName>
    </submittedName>
</protein>
<keyword evidence="3" id="KW-1185">Reference proteome</keyword>
<accession>A0A3D8SM74</accession>